<accession>A0AAD6UAN1</accession>
<name>A0AAD6UAN1_9AGAR</name>
<dbReference type="Proteomes" id="UP001222325">
    <property type="component" value="Unassembled WGS sequence"/>
</dbReference>
<evidence type="ECO:0000313" key="1">
    <source>
        <dbReference type="EMBL" id="KAJ7093823.1"/>
    </source>
</evidence>
<proteinExistence type="predicted"/>
<protein>
    <submittedName>
        <fullName evidence="1">Uncharacterized protein</fullName>
    </submittedName>
</protein>
<gene>
    <name evidence="1" type="ORF">B0H15DRAFT_947162</name>
</gene>
<evidence type="ECO:0000313" key="2">
    <source>
        <dbReference type="Proteomes" id="UP001222325"/>
    </source>
</evidence>
<keyword evidence="2" id="KW-1185">Reference proteome</keyword>
<organism evidence="1 2">
    <name type="scientific">Mycena belliarum</name>
    <dbReference type="NCBI Taxonomy" id="1033014"/>
    <lineage>
        <taxon>Eukaryota</taxon>
        <taxon>Fungi</taxon>
        <taxon>Dikarya</taxon>
        <taxon>Basidiomycota</taxon>
        <taxon>Agaricomycotina</taxon>
        <taxon>Agaricomycetes</taxon>
        <taxon>Agaricomycetidae</taxon>
        <taxon>Agaricales</taxon>
        <taxon>Marasmiineae</taxon>
        <taxon>Mycenaceae</taxon>
        <taxon>Mycena</taxon>
    </lineage>
</organism>
<dbReference type="EMBL" id="JARJCN010000015">
    <property type="protein sequence ID" value="KAJ7093823.1"/>
    <property type="molecule type" value="Genomic_DNA"/>
</dbReference>
<sequence length="76" mass="8350">MSAIQTTILSTPRTLRERCGFTLMLSFAPAFPKIAAKGHIGPTAGNLPRRRRSSVVPPLDLPKPVDLDVVHHEFFA</sequence>
<comment type="caution">
    <text evidence="1">The sequence shown here is derived from an EMBL/GenBank/DDBJ whole genome shotgun (WGS) entry which is preliminary data.</text>
</comment>
<dbReference type="AlphaFoldDB" id="A0AAD6UAN1"/>
<reference evidence="1" key="1">
    <citation type="submission" date="2023-03" db="EMBL/GenBank/DDBJ databases">
        <title>Massive genome expansion in bonnet fungi (Mycena s.s.) driven by repeated elements and novel gene families across ecological guilds.</title>
        <authorList>
            <consortium name="Lawrence Berkeley National Laboratory"/>
            <person name="Harder C.B."/>
            <person name="Miyauchi S."/>
            <person name="Viragh M."/>
            <person name="Kuo A."/>
            <person name="Thoen E."/>
            <person name="Andreopoulos B."/>
            <person name="Lu D."/>
            <person name="Skrede I."/>
            <person name="Drula E."/>
            <person name="Henrissat B."/>
            <person name="Morin E."/>
            <person name="Kohler A."/>
            <person name="Barry K."/>
            <person name="LaButti K."/>
            <person name="Morin E."/>
            <person name="Salamov A."/>
            <person name="Lipzen A."/>
            <person name="Mereny Z."/>
            <person name="Hegedus B."/>
            <person name="Baldrian P."/>
            <person name="Stursova M."/>
            <person name="Weitz H."/>
            <person name="Taylor A."/>
            <person name="Grigoriev I.V."/>
            <person name="Nagy L.G."/>
            <person name="Martin F."/>
            <person name="Kauserud H."/>
        </authorList>
    </citation>
    <scope>NUCLEOTIDE SEQUENCE</scope>
    <source>
        <strain evidence="1">CBHHK173m</strain>
    </source>
</reference>